<protein>
    <submittedName>
        <fullName evidence="2 3">Uncharacterized protein</fullName>
    </submittedName>
</protein>
<dbReference type="Proteomes" id="UP000008810">
    <property type="component" value="Chromosome 4"/>
</dbReference>
<dbReference type="Gramene" id="PNT63629">
    <property type="protein sequence ID" value="PNT63629"/>
    <property type="gene ID" value="BRADI_4g18915v3"/>
</dbReference>
<accession>A0A2K2CNN5</accession>
<evidence type="ECO:0000313" key="2">
    <source>
        <dbReference type="EMBL" id="PNT63629.1"/>
    </source>
</evidence>
<organism evidence="2">
    <name type="scientific">Brachypodium distachyon</name>
    <name type="common">Purple false brome</name>
    <name type="synonym">Trachynia distachya</name>
    <dbReference type="NCBI Taxonomy" id="15368"/>
    <lineage>
        <taxon>Eukaryota</taxon>
        <taxon>Viridiplantae</taxon>
        <taxon>Streptophyta</taxon>
        <taxon>Embryophyta</taxon>
        <taxon>Tracheophyta</taxon>
        <taxon>Spermatophyta</taxon>
        <taxon>Magnoliopsida</taxon>
        <taxon>Liliopsida</taxon>
        <taxon>Poales</taxon>
        <taxon>Poaceae</taxon>
        <taxon>BOP clade</taxon>
        <taxon>Pooideae</taxon>
        <taxon>Stipodae</taxon>
        <taxon>Brachypodieae</taxon>
        <taxon>Brachypodium</taxon>
    </lineage>
</organism>
<reference evidence="3" key="3">
    <citation type="submission" date="2018-08" db="UniProtKB">
        <authorList>
            <consortium name="EnsemblPlants"/>
        </authorList>
    </citation>
    <scope>IDENTIFICATION</scope>
    <source>
        <strain evidence="3">cv. Bd21</strain>
    </source>
</reference>
<keyword evidence="4" id="KW-1185">Reference proteome</keyword>
<evidence type="ECO:0000313" key="3">
    <source>
        <dbReference type="EnsemblPlants" id="PNT63629"/>
    </source>
</evidence>
<feature type="region of interest" description="Disordered" evidence="1">
    <location>
        <begin position="52"/>
        <end position="84"/>
    </location>
</feature>
<dbReference type="EMBL" id="CM000883">
    <property type="protein sequence ID" value="PNT63629.1"/>
    <property type="molecule type" value="Genomic_DNA"/>
</dbReference>
<gene>
    <name evidence="2" type="ORF">BRADI_4g18915v3</name>
</gene>
<reference evidence="2 3" key="1">
    <citation type="journal article" date="2010" name="Nature">
        <title>Genome sequencing and analysis of the model grass Brachypodium distachyon.</title>
        <authorList>
            <consortium name="International Brachypodium Initiative"/>
        </authorList>
    </citation>
    <scope>NUCLEOTIDE SEQUENCE [LARGE SCALE GENOMIC DNA]</scope>
    <source>
        <strain evidence="2 3">Bd21</strain>
    </source>
</reference>
<dbReference type="AlphaFoldDB" id="A0A2K2CNN5"/>
<sequence length="84" mass="9402">MCAPNKSCTDNAIKLNAEPVSCLSSSLAPLPKWTRQQPPSPSMHPMQKSFALFSKKPSPATKRARRGEDGRHVRTRTRSLWKGR</sequence>
<evidence type="ECO:0000313" key="4">
    <source>
        <dbReference type="Proteomes" id="UP000008810"/>
    </source>
</evidence>
<reference evidence="2" key="2">
    <citation type="submission" date="2017-06" db="EMBL/GenBank/DDBJ databases">
        <title>WGS assembly of Brachypodium distachyon.</title>
        <authorList>
            <consortium name="The International Brachypodium Initiative"/>
            <person name="Lucas S."/>
            <person name="Harmon-Smith M."/>
            <person name="Lail K."/>
            <person name="Tice H."/>
            <person name="Grimwood J."/>
            <person name="Bruce D."/>
            <person name="Barry K."/>
            <person name="Shu S."/>
            <person name="Lindquist E."/>
            <person name="Wang M."/>
            <person name="Pitluck S."/>
            <person name="Vogel J.P."/>
            <person name="Garvin D.F."/>
            <person name="Mockler T.C."/>
            <person name="Schmutz J."/>
            <person name="Rokhsar D."/>
            <person name="Bevan M.W."/>
        </authorList>
    </citation>
    <scope>NUCLEOTIDE SEQUENCE</scope>
    <source>
        <strain evidence="2">Bd21</strain>
    </source>
</reference>
<dbReference type="InParanoid" id="A0A2K2CNN5"/>
<feature type="compositionally biased region" description="Basic residues" evidence="1">
    <location>
        <begin position="73"/>
        <end position="84"/>
    </location>
</feature>
<dbReference type="EnsemblPlants" id="PNT63629">
    <property type="protein sequence ID" value="PNT63629"/>
    <property type="gene ID" value="BRADI_4g18915v3"/>
</dbReference>
<name>A0A2K2CNN5_BRADI</name>
<proteinExistence type="predicted"/>
<evidence type="ECO:0000256" key="1">
    <source>
        <dbReference type="SAM" id="MobiDB-lite"/>
    </source>
</evidence>